<dbReference type="Proteomes" id="UP001239782">
    <property type="component" value="Chromosome"/>
</dbReference>
<reference evidence="8 9" key="1">
    <citation type="submission" date="2023-08" db="EMBL/GenBank/DDBJ databases">
        <title>Pleionea litopenaei sp. nov., isolated from stomach of juvenile Litopenaeus vannamei.</title>
        <authorList>
            <person name="Rho A.M."/>
            <person name="Hwang C.Y."/>
        </authorList>
    </citation>
    <scope>NUCLEOTIDE SEQUENCE [LARGE SCALE GENOMIC DNA]</scope>
    <source>
        <strain evidence="8 9">HL-JVS1</strain>
    </source>
</reference>
<evidence type="ECO:0000256" key="5">
    <source>
        <dbReference type="ARBA" id="ARBA00048542"/>
    </source>
</evidence>
<dbReference type="EC" id="1.7.1.17" evidence="6"/>
<evidence type="ECO:0000256" key="4">
    <source>
        <dbReference type="ARBA" id="ARBA00023027"/>
    </source>
</evidence>
<feature type="binding site" evidence="6">
    <location>
        <position position="9"/>
    </location>
    <ligand>
        <name>FMN</name>
        <dbReference type="ChEBI" id="CHEBI:58210"/>
    </ligand>
</feature>
<feature type="domain" description="Flavodoxin-like fold" evidence="7">
    <location>
        <begin position="1"/>
        <end position="196"/>
    </location>
</feature>
<dbReference type="GO" id="GO:0016655">
    <property type="term" value="F:oxidoreductase activity, acting on NAD(P)H, quinone or similar compound as acceptor"/>
    <property type="evidence" value="ECO:0007669"/>
    <property type="project" value="InterPro"/>
</dbReference>
<sequence length="200" mass="22321">MNILHIESSIFAENGVSSQLSRTLLEKLTLENPGSEIRHKHFGQEPVPHFDGETLQALMQDPDSRSGEQKDKVAYADQQIADVQWADVIVIGLPMYNFSVPSMLKAWFDFIARAGVTFRYTEKGPEGLLLNKKVHILATRGGQYKDTPIDTQIPFVKTFLNFLGITDINVIYAEGLNMGDDLKTLAIADAENQIQQLQSA</sequence>
<dbReference type="EMBL" id="CP133548">
    <property type="protein sequence ID" value="WMS86110.1"/>
    <property type="molecule type" value="Genomic_DNA"/>
</dbReference>
<dbReference type="KEGG" id="plei:Q9312_12865"/>
<dbReference type="SUPFAM" id="SSF52218">
    <property type="entry name" value="Flavoproteins"/>
    <property type="match status" value="1"/>
</dbReference>
<comment type="function">
    <text evidence="6">Also exhibits azoreductase activity. Catalyzes the reductive cleavage of the azo bond in aromatic azo compounds to the corresponding amines.</text>
</comment>
<dbReference type="InterPro" id="IPR003680">
    <property type="entry name" value="Flavodoxin_fold"/>
</dbReference>
<gene>
    <name evidence="6" type="primary">azoR</name>
    <name evidence="8" type="ORF">Q9312_12865</name>
</gene>
<dbReference type="AlphaFoldDB" id="A0AA51X6I0"/>
<dbReference type="GO" id="GO:0010181">
    <property type="term" value="F:FMN binding"/>
    <property type="evidence" value="ECO:0007669"/>
    <property type="project" value="UniProtKB-UniRule"/>
</dbReference>
<dbReference type="InterPro" id="IPR050104">
    <property type="entry name" value="FMN-dep_NADH:Q_OxRdtase_AzoR1"/>
</dbReference>
<comment type="catalytic activity">
    <reaction evidence="6">
        <text>2 a quinone + NADH + H(+) = 2 a 1,4-benzosemiquinone + NAD(+)</text>
        <dbReference type="Rhea" id="RHEA:65952"/>
        <dbReference type="ChEBI" id="CHEBI:15378"/>
        <dbReference type="ChEBI" id="CHEBI:57540"/>
        <dbReference type="ChEBI" id="CHEBI:57945"/>
        <dbReference type="ChEBI" id="CHEBI:132124"/>
        <dbReference type="ChEBI" id="CHEBI:134225"/>
    </reaction>
</comment>
<dbReference type="Pfam" id="PF02525">
    <property type="entry name" value="Flavodoxin_2"/>
    <property type="match status" value="1"/>
</dbReference>
<keyword evidence="9" id="KW-1185">Reference proteome</keyword>
<protein>
    <recommendedName>
        <fullName evidence="6">FMN dependent NADH:quinone oxidoreductase</fullName>
        <ecNumber evidence="6">1.6.5.-</ecNumber>
    </recommendedName>
    <alternativeName>
        <fullName evidence="6">Azo-dye reductase</fullName>
    </alternativeName>
    <alternativeName>
        <fullName evidence="6">FMN-dependent NADH-azo compound oxidoreductase</fullName>
    </alternativeName>
    <alternativeName>
        <fullName evidence="6">FMN-dependent NADH-azoreductase</fullName>
        <ecNumber evidence="6">1.7.1.17</ecNumber>
    </alternativeName>
</protein>
<evidence type="ECO:0000256" key="2">
    <source>
        <dbReference type="ARBA" id="ARBA00022643"/>
    </source>
</evidence>
<evidence type="ECO:0000259" key="7">
    <source>
        <dbReference type="Pfam" id="PF02525"/>
    </source>
</evidence>
<dbReference type="InterPro" id="IPR023048">
    <property type="entry name" value="NADH:quinone_OxRdtase_FMN_depd"/>
</dbReference>
<comment type="cofactor">
    <cofactor evidence="6">
        <name>FMN</name>
        <dbReference type="ChEBI" id="CHEBI:58210"/>
    </cofactor>
    <text evidence="6">Binds 1 FMN per subunit.</text>
</comment>
<evidence type="ECO:0000313" key="8">
    <source>
        <dbReference type="EMBL" id="WMS86110.1"/>
    </source>
</evidence>
<dbReference type="HAMAP" id="MF_01216">
    <property type="entry name" value="Azoreductase_type1"/>
    <property type="match status" value="1"/>
</dbReference>
<dbReference type="RefSeq" id="WP_309201261.1">
    <property type="nucleotide sequence ID" value="NZ_CP133548.1"/>
</dbReference>
<name>A0AA51X6I0_9GAMM</name>
<dbReference type="GO" id="GO:0009055">
    <property type="term" value="F:electron transfer activity"/>
    <property type="evidence" value="ECO:0007669"/>
    <property type="project" value="UniProtKB-UniRule"/>
</dbReference>
<comment type="subunit">
    <text evidence="6">Homodimer.</text>
</comment>
<evidence type="ECO:0000256" key="3">
    <source>
        <dbReference type="ARBA" id="ARBA00023002"/>
    </source>
</evidence>
<keyword evidence="4 6" id="KW-0520">NAD</keyword>
<feature type="binding site" evidence="6">
    <location>
        <begin position="139"/>
        <end position="142"/>
    </location>
    <ligand>
        <name>FMN</name>
        <dbReference type="ChEBI" id="CHEBI:58210"/>
    </ligand>
</feature>
<evidence type="ECO:0000256" key="6">
    <source>
        <dbReference type="HAMAP-Rule" id="MF_01216"/>
    </source>
</evidence>
<dbReference type="EC" id="1.6.5.-" evidence="6"/>
<dbReference type="GO" id="GO:0016652">
    <property type="term" value="F:oxidoreductase activity, acting on NAD(P)H as acceptor"/>
    <property type="evidence" value="ECO:0007669"/>
    <property type="project" value="UniProtKB-UniRule"/>
</dbReference>
<keyword evidence="2 6" id="KW-0288">FMN</keyword>
<proteinExistence type="inferred from homology"/>
<feature type="binding site" evidence="6">
    <location>
        <begin position="95"/>
        <end position="98"/>
    </location>
    <ligand>
        <name>FMN</name>
        <dbReference type="ChEBI" id="CHEBI:58210"/>
    </ligand>
</feature>
<comment type="similarity">
    <text evidence="6">Belongs to the azoreductase type 1 family.</text>
</comment>
<evidence type="ECO:0000256" key="1">
    <source>
        <dbReference type="ARBA" id="ARBA00022630"/>
    </source>
</evidence>
<organism evidence="8 9">
    <name type="scientific">Pleionea litopenaei</name>
    <dbReference type="NCBI Taxonomy" id="3070815"/>
    <lineage>
        <taxon>Bacteria</taxon>
        <taxon>Pseudomonadati</taxon>
        <taxon>Pseudomonadota</taxon>
        <taxon>Gammaproteobacteria</taxon>
        <taxon>Oceanospirillales</taxon>
        <taxon>Pleioneaceae</taxon>
        <taxon>Pleionea</taxon>
    </lineage>
</organism>
<dbReference type="PANTHER" id="PTHR43741">
    <property type="entry name" value="FMN-DEPENDENT NADH-AZOREDUCTASE 1"/>
    <property type="match status" value="1"/>
</dbReference>
<accession>A0AA51X6I0</accession>
<comment type="catalytic activity">
    <reaction evidence="5">
        <text>N,N-dimethyl-1,4-phenylenediamine + anthranilate + 2 NAD(+) = 2-(4-dimethylaminophenyl)diazenylbenzoate + 2 NADH + 2 H(+)</text>
        <dbReference type="Rhea" id="RHEA:55872"/>
        <dbReference type="ChEBI" id="CHEBI:15378"/>
        <dbReference type="ChEBI" id="CHEBI:15783"/>
        <dbReference type="ChEBI" id="CHEBI:16567"/>
        <dbReference type="ChEBI" id="CHEBI:57540"/>
        <dbReference type="ChEBI" id="CHEBI:57945"/>
        <dbReference type="ChEBI" id="CHEBI:71579"/>
        <dbReference type="EC" id="1.7.1.17"/>
    </reaction>
    <physiologicalReaction direction="right-to-left" evidence="5">
        <dbReference type="Rhea" id="RHEA:55874"/>
    </physiologicalReaction>
</comment>
<dbReference type="Gene3D" id="3.40.50.360">
    <property type="match status" value="1"/>
</dbReference>
<keyword evidence="1 6" id="KW-0285">Flavoprotein</keyword>
<evidence type="ECO:0000313" key="9">
    <source>
        <dbReference type="Proteomes" id="UP001239782"/>
    </source>
</evidence>
<comment type="function">
    <text evidence="6">Quinone reductase that provides resistance to thiol-specific stress caused by electrophilic quinones.</text>
</comment>
<dbReference type="InterPro" id="IPR029039">
    <property type="entry name" value="Flavoprotein-like_sf"/>
</dbReference>
<keyword evidence="3 6" id="KW-0560">Oxidoreductase</keyword>
<comment type="caution">
    <text evidence="6">Lacks conserved residue(s) required for the propagation of feature annotation.</text>
</comment>
<dbReference type="PANTHER" id="PTHR43741:SF2">
    <property type="entry name" value="FMN-DEPENDENT NADH:QUINONE OXIDOREDUCTASE"/>
    <property type="match status" value="1"/>
</dbReference>